<dbReference type="PANTHER" id="PTHR35891">
    <property type="entry name" value="THIOL:DISULFIDE INTERCHANGE PROTEIN DSBA"/>
    <property type="match status" value="1"/>
</dbReference>
<dbReference type="SUPFAM" id="SSF52833">
    <property type="entry name" value="Thioredoxin-like"/>
    <property type="match status" value="1"/>
</dbReference>
<protein>
    <recommendedName>
        <fullName evidence="1">Thioredoxin-like fold domain-containing protein</fullName>
    </recommendedName>
</protein>
<accession>A0A330LIW9</accession>
<dbReference type="PANTHER" id="PTHR35891:SF2">
    <property type="entry name" value="THIOL:DISULFIDE INTERCHANGE PROTEIN DSBA"/>
    <property type="match status" value="1"/>
</dbReference>
<organism evidence="2 3">
    <name type="scientific">Moritella yayanosii</name>
    <dbReference type="NCBI Taxonomy" id="69539"/>
    <lineage>
        <taxon>Bacteria</taxon>
        <taxon>Pseudomonadati</taxon>
        <taxon>Pseudomonadota</taxon>
        <taxon>Gammaproteobacteria</taxon>
        <taxon>Alteromonadales</taxon>
        <taxon>Moritellaceae</taxon>
        <taxon>Moritella</taxon>
    </lineage>
</organism>
<dbReference type="KEGG" id="mya:MORIYA_0609"/>
<dbReference type="Proteomes" id="UP000250163">
    <property type="component" value="Chromosome MORIYA"/>
</dbReference>
<dbReference type="Pfam" id="PF13462">
    <property type="entry name" value="Thioredoxin_4"/>
    <property type="match status" value="1"/>
</dbReference>
<sequence length="240" mass="26370">MHYTLSGFSIYGPLFMKYFFKPLILLFVSFFSLVGCSDISNPTEGTEYTVISTPMADMPAVVEIFSLACGNCRNMESMIPAIEDMTKIEIAKTHVTFNESAQRSAYVYYAAANQNSGKPSHEMMTDLFIYTQSGAGADKHGHGEGQETEDAAEAMTPAQKKAEMVDIFAKYNMKSPIDLSEAEHEAVYQAMVKAEMIVTNANIASVPAFLVQGKYLVNSSAHKTLEDLAATITYLNSLDK</sequence>
<dbReference type="EMBL" id="LS483250">
    <property type="protein sequence ID" value="SQD77087.1"/>
    <property type="molecule type" value="Genomic_DNA"/>
</dbReference>
<feature type="domain" description="Thioredoxin-like fold" evidence="1">
    <location>
        <begin position="60"/>
        <end position="228"/>
    </location>
</feature>
<dbReference type="AlphaFoldDB" id="A0A330LIW9"/>
<name>A0A330LIW9_9GAMM</name>
<keyword evidence="3" id="KW-1185">Reference proteome</keyword>
<evidence type="ECO:0000313" key="3">
    <source>
        <dbReference type="Proteomes" id="UP000250163"/>
    </source>
</evidence>
<dbReference type="InterPro" id="IPR012336">
    <property type="entry name" value="Thioredoxin-like_fold"/>
</dbReference>
<evidence type="ECO:0000313" key="2">
    <source>
        <dbReference type="EMBL" id="SQD77087.1"/>
    </source>
</evidence>
<dbReference type="InterPro" id="IPR036249">
    <property type="entry name" value="Thioredoxin-like_sf"/>
</dbReference>
<evidence type="ECO:0000259" key="1">
    <source>
        <dbReference type="Pfam" id="PF13462"/>
    </source>
</evidence>
<reference evidence="3" key="1">
    <citation type="submission" date="2018-05" db="EMBL/GenBank/DDBJ databases">
        <authorList>
            <person name="Cea G.-C."/>
            <person name="William W."/>
        </authorList>
    </citation>
    <scope>NUCLEOTIDE SEQUENCE [LARGE SCALE GENOMIC DNA]</scope>
    <source>
        <strain evidence="3">DB21MT 5</strain>
    </source>
</reference>
<gene>
    <name evidence="2" type="ORF">MORIYA_0609</name>
</gene>
<dbReference type="InterPro" id="IPR050824">
    <property type="entry name" value="Thiol_disulfide_DsbA"/>
</dbReference>
<proteinExistence type="predicted"/>
<dbReference type="Gene3D" id="3.40.30.10">
    <property type="entry name" value="Glutaredoxin"/>
    <property type="match status" value="1"/>
</dbReference>